<name>A0A2M6WN81_9BACT</name>
<dbReference type="AlphaFoldDB" id="A0A2M6WN81"/>
<evidence type="ECO:0000313" key="1">
    <source>
        <dbReference type="EMBL" id="PIT94239.1"/>
    </source>
</evidence>
<sequence length="102" mass="12209">MIENIRYIRQELKIYTHQQKNDILIEIMEEGKYGAEILTDHKINDAVVEDEAIWVGVNRDEIKEAVRKKLDMILGEKEKKIQGFHEKMNKRREEHFKDNQTA</sequence>
<reference evidence="2" key="1">
    <citation type="submission" date="2017-09" db="EMBL/GenBank/DDBJ databases">
        <title>Depth-based differentiation of microbial function through sediment-hosted aquifers and enrichment of novel symbionts in the deep terrestrial subsurface.</title>
        <authorList>
            <person name="Probst A.J."/>
            <person name="Ladd B."/>
            <person name="Jarett J.K."/>
            <person name="Geller-Mcgrath D.E."/>
            <person name="Sieber C.M.K."/>
            <person name="Emerson J.B."/>
            <person name="Anantharaman K."/>
            <person name="Thomas B.C."/>
            <person name="Malmstrom R."/>
            <person name="Stieglmeier M."/>
            <person name="Klingl A."/>
            <person name="Woyke T."/>
            <person name="Ryan C.M."/>
            <person name="Banfield J.F."/>
        </authorList>
    </citation>
    <scope>NUCLEOTIDE SEQUENCE [LARGE SCALE GENOMIC DNA]</scope>
</reference>
<accession>A0A2M6WN81</accession>
<organism evidence="1 2">
    <name type="scientific">Candidatus Falkowbacteria bacterium CG10_big_fil_rev_8_21_14_0_10_43_11</name>
    <dbReference type="NCBI Taxonomy" id="1974568"/>
    <lineage>
        <taxon>Bacteria</taxon>
        <taxon>Candidatus Falkowiibacteriota</taxon>
    </lineage>
</organism>
<gene>
    <name evidence="1" type="ORF">COU00_00055</name>
</gene>
<protein>
    <submittedName>
        <fullName evidence="1">Uncharacterized protein</fullName>
    </submittedName>
</protein>
<evidence type="ECO:0000313" key="2">
    <source>
        <dbReference type="Proteomes" id="UP000229335"/>
    </source>
</evidence>
<comment type="caution">
    <text evidence="1">The sequence shown here is derived from an EMBL/GenBank/DDBJ whole genome shotgun (WGS) entry which is preliminary data.</text>
</comment>
<dbReference type="Proteomes" id="UP000229335">
    <property type="component" value="Unassembled WGS sequence"/>
</dbReference>
<proteinExistence type="predicted"/>
<dbReference type="EMBL" id="PFAS01000001">
    <property type="protein sequence ID" value="PIT94239.1"/>
    <property type="molecule type" value="Genomic_DNA"/>
</dbReference>